<name>A0ABV5CPL3_9ACTN</name>
<evidence type="ECO:0000313" key="2">
    <source>
        <dbReference type="Proteomes" id="UP001582793"/>
    </source>
</evidence>
<keyword evidence="2" id="KW-1185">Reference proteome</keyword>
<protein>
    <recommendedName>
        <fullName evidence="3">Lipoprotein</fullName>
    </recommendedName>
</protein>
<proteinExistence type="predicted"/>
<reference evidence="1 2" key="1">
    <citation type="submission" date="2024-04" db="EMBL/GenBank/DDBJ databases">
        <title>Polymorphospora sp. isolated from Baiyangdian Lake in Xiong'an New Area.</title>
        <authorList>
            <person name="Zhang X."/>
            <person name="Liu J."/>
        </authorList>
    </citation>
    <scope>NUCLEOTIDE SEQUENCE [LARGE SCALE GENOMIC DNA]</scope>
    <source>
        <strain evidence="1 2">2-325</strain>
    </source>
</reference>
<evidence type="ECO:0008006" key="3">
    <source>
        <dbReference type="Google" id="ProtNLM"/>
    </source>
</evidence>
<accession>A0ABV5CPL3</accession>
<comment type="caution">
    <text evidence="1">The sequence shown here is derived from an EMBL/GenBank/DDBJ whole genome shotgun (WGS) entry which is preliminary data.</text>
</comment>
<organism evidence="1 2">
    <name type="scientific">Polymorphospora lycopeni</name>
    <dbReference type="NCBI Taxonomy" id="3140240"/>
    <lineage>
        <taxon>Bacteria</taxon>
        <taxon>Bacillati</taxon>
        <taxon>Actinomycetota</taxon>
        <taxon>Actinomycetes</taxon>
        <taxon>Micromonosporales</taxon>
        <taxon>Micromonosporaceae</taxon>
        <taxon>Polymorphospora</taxon>
    </lineage>
</organism>
<dbReference type="EMBL" id="JBCGDC010000028">
    <property type="protein sequence ID" value="MFB6393943.1"/>
    <property type="molecule type" value="Genomic_DNA"/>
</dbReference>
<gene>
    <name evidence="1" type="ORF">AAFH96_12630</name>
</gene>
<sequence length="230" mass="23951">MSAHPSLPRVLVGSLVAVMLLSGCQTLGDAGQVIDRAELVNDLAARLDRSTELTYSADYQIAGGQTASIVQAQKPVRAAYTYPGGKLTVTDEATVICVTEDRTTCTITPPPSPSAKPAITVFQNAGNQGLVTPTMVINMLTTAALDPDAVIEQTDTTVAGRHATCVKVGEVAASDFTACVTTEGVLGSFRGVVEGKPVELAMSRLRDAVDPDAFEVPAEATVVDRRAGHP</sequence>
<dbReference type="Proteomes" id="UP001582793">
    <property type="component" value="Unassembled WGS sequence"/>
</dbReference>
<evidence type="ECO:0000313" key="1">
    <source>
        <dbReference type="EMBL" id="MFB6393943.1"/>
    </source>
</evidence>